<evidence type="ECO:0000256" key="3">
    <source>
        <dbReference type="ARBA" id="ARBA00010134"/>
    </source>
</evidence>
<dbReference type="GO" id="GO:0005634">
    <property type="term" value="C:nucleus"/>
    <property type="evidence" value="ECO:0007669"/>
    <property type="project" value="UniProtKB-SubCell"/>
</dbReference>
<dbReference type="Gene3D" id="3.40.50.1460">
    <property type="match status" value="1"/>
</dbReference>
<feature type="region of interest" description="Disordered" evidence="17">
    <location>
        <begin position="1"/>
        <end position="25"/>
    </location>
</feature>
<keyword evidence="7" id="KW-0053">Apoptosis</keyword>
<comment type="catalytic activity">
    <reaction evidence="13">
        <text>Strict requirement for Asp at position P1 and has a preferred cleavage sequence of (Leu/Asp/Val)-Glu-Thr-Asp-|-(Gly/Ser/Ala).</text>
        <dbReference type="EC" id="3.4.22.61"/>
    </reaction>
</comment>
<dbReference type="InterPro" id="IPR029030">
    <property type="entry name" value="Caspase-like_dom_sf"/>
</dbReference>
<dbReference type="InterPro" id="IPR033139">
    <property type="entry name" value="Caspase_cys_AS"/>
</dbReference>
<dbReference type="InterPro" id="IPR002138">
    <property type="entry name" value="Pept_C14_p10"/>
</dbReference>
<evidence type="ECO:0000256" key="10">
    <source>
        <dbReference type="ARBA" id="ARBA00022807"/>
    </source>
</evidence>
<dbReference type="GO" id="GO:0006508">
    <property type="term" value="P:proteolysis"/>
    <property type="evidence" value="ECO:0007669"/>
    <property type="project" value="UniProtKB-KW"/>
</dbReference>
<dbReference type="GO" id="GO:0051604">
    <property type="term" value="P:protein maturation"/>
    <property type="evidence" value="ECO:0007669"/>
    <property type="project" value="UniProtKB-ARBA"/>
</dbReference>
<dbReference type="GO" id="GO:0004197">
    <property type="term" value="F:cysteine-type endopeptidase activity"/>
    <property type="evidence" value="ECO:0007669"/>
    <property type="project" value="UniProtKB-ARBA"/>
</dbReference>
<dbReference type="EC" id="3.4.22.61" evidence="14"/>
<keyword evidence="8" id="KW-0677">Repeat</keyword>
<dbReference type="GO" id="GO:0032991">
    <property type="term" value="C:protein-containing complex"/>
    <property type="evidence" value="ECO:0007669"/>
    <property type="project" value="UniProtKB-ARBA"/>
</dbReference>
<dbReference type="GO" id="GO:0005886">
    <property type="term" value="C:plasma membrane"/>
    <property type="evidence" value="ECO:0007669"/>
    <property type="project" value="UniProtKB-ARBA"/>
</dbReference>
<evidence type="ECO:0000259" key="19">
    <source>
        <dbReference type="PROSITE" id="PS50208"/>
    </source>
</evidence>
<keyword evidence="12" id="KW-0539">Nucleus</keyword>
<evidence type="ECO:0000256" key="17">
    <source>
        <dbReference type="SAM" id="MobiDB-lite"/>
    </source>
</evidence>
<dbReference type="InterPro" id="IPR015917">
    <property type="entry name" value="Pept_C14A"/>
</dbReference>
<protein>
    <recommendedName>
        <fullName evidence="15">Caspase-8</fullName>
        <ecNumber evidence="14">3.4.22.61</ecNumber>
    </recommendedName>
</protein>
<evidence type="ECO:0000256" key="4">
    <source>
        <dbReference type="ARBA" id="ARBA00022490"/>
    </source>
</evidence>
<dbReference type="Pfam" id="PF00656">
    <property type="entry name" value="Peptidase_C14"/>
    <property type="match status" value="1"/>
</dbReference>
<dbReference type="EMBL" id="JBHFQA010000002">
    <property type="protein sequence ID" value="KAL2102775.1"/>
    <property type="molecule type" value="Genomic_DNA"/>
</dbReference>
<comment type="caution">
    <text evidence="20">The sequence shown here is derived from an EMBL/GenBank/DDBJ whole genome shotgun (WGS) entry which is preliminary data.</text>
</comment>
<keyword evidence="11" id="KW-0865">Zymogen</keyword>
<sequence length="462" mass="51798">MDDRRLLTSVTPAQISPNSETPRNELPVSKIHNKSRSQNVKAAQISQRALLIGPGNGGLVLHNKRARLFDWWWGNFVFQVWNLGLLGDSRRPTNIGRVVSNIQVWSLPAEIHGIHSFQKARADRCLDLHSIQNGETAATEMLDKLMNKGDQHCKKFISLLNEKEILNTFPPLEGLLPLQQVAPHQGAAQAPAPDHPVQEAGLDKTYEMTHSPHGLCVIINNVNFKKSKERQGSDADADNLTKVFTWLGFTVECHRNLTKDEMKTVVHECSQKARGDCFICCVLSHGGSKGVLGCNDDDDDDDKKVLPVEEILSPFKGNKCPDLAGKPKLFFIQACRGNRFQDEVKLSADSPEENMQELETDVKPFQITISADADFLVSMATMNEYYSIRHCTEGSWFIKSLCKQLREGAPRGDDILTILTRVNDDVCREEGFVRGKKAKQVPDQSFRLRKKLVFPVPNSSYL</sequence>
<dbReference type="PRINTS" id="PR00376">
    <property type="entry name" value="IL1BCENZYME"/>
</dbReference>
<proteinExistence type="inferred from homology"/>
<dbReference type="SMART" id="SM00115">
    <property type="entry name" value="CASc"/>
    <property type="match status" value="1"/>
</dbReference>
<keyword evidence="9" id="KW-0378">Hydrolase</keyword>
<dbReference type="Proteomes" id="UP001591681">
    <property type="component" value="Unassembled WGS sequence"/>
</dbReference>
<name>A0ABD1KUD2_9TELE</name>
<dbReference type="GO" id="GO:0043065">
    <property type="term" value="P:positive regulation of apoptotic process"/>
    <property type="evidence" value="ECO:0007669"/>
    <property type="project" value="UniProtKB-ARBA"/>
</dbReference>
<evidence type="ECO:0000313" key="20">
    <source>
        <dbReference type="EMBL" id="KAL2102775.1"/>
    </source>
</evidence>
<evidence type="ECO:0000256" key="1">
    <source>
        <dbReference type="ARBA" id="ARBA00004123"/>
    </source>
</evidence>
<evidence type="ECO:0000256" key="6">
    <source>
        <dbReference type="ARBA" id="ARBA00022670"/>
    </source>
</evidence>
<evidence type="ECO:0000256" key="13">
    <source>
        <dbReference type="ARBA" id="ARBA00051626"/>
    </source>
</evidence>
<evidence type="ECO:0000313" key="21">
    <source>
        <dbReference type="Proteomes" id="UP001591681"/>
    </source>
</evidence>
<dbReference type="CDD" id="cd00032">
    <property type="entry name" value="CASc"/>
    <property type="match status" value="1"/>
</dbReference>
<comment type="similarity">
    <text evidence="3 16">Belongs to the peptidase C14A family.</text>
</comment>
<evidence type="ECO:0000259" key="18">
    <source>
        <dbReference type="PROSITE" id="PS50207"/>
    </source>
</evidence>
<dbReference type="PROSITE" id="PS01122">
    <property type="entry name" value="CASPASE_CYS"/>
    <property type="match status" value="1"/>
</dbReference>
<dbReference type="InterPro" id="IPR001309">
    <property type="entry name" value="Pept_C14_p20"/>
</dbReference>
<dbReference type="PROSITE" id="PS50208">
    <property type="entry name" value="CASPASE_P20"/>
    <property type="match status" value="1"/>
</dbReference>
<keyword evidence="4" id="KW-0963">Cytoplasm</keyword>
<keyword evidence="6" id="KW-0645">Protease</keyword>
<keyword evidence="21" id="KW-1185">Reference proteome</keyword>
<evidence type="ECO:0000256" key="14">
    <source>
        <dbReference type="ARBA" id="ARBA00066479"/>
    </source>
</evidence>
<evidence type="ECO:0000256" key="7">
    <source>
        <dbReference type="ARBA" id="ARBA00022703"/>
    </source>
</evidence>
<dbReference type="GO" id="GO:0005737">
    <property type="term" value="C:cytoplasm"/>
    <property type="evidence" value="ECO:0007669"/>
    <property type="project" value="UniProtKB-SubCell"/>
</dbReference>
<dbReference type="AlphaFoldDB" id="A0ABD1KUD2"/>
<evidence type="ECO:0000256" key="16">
    <source>
        <dbReference type="RuleBase" id="RU003971"/>
    </source>
</evidence>
<evidence type="ECO:0000256" key="2">
    <source>
        <dbReference type="ARBA" id="ARBA00004496"/>
    </source>
</evidence>
<feature type="compositionally biased region" description="Polar residues" evidence="17">
    <location>
        <begin position="8"/>
        <end position="21"/>
    </location>
</feature>
<dbReference type="GO" id="GO:0006915">
    <property type="term" value="P:apoptotic process"/>
    <property type="evidence" value="ECO:0007669"/>
    <property type="project" value="UniProtKB-KW"/>
</dbReference>
<comment type="subcellular location">
    <subcellularLocation>
        <location evidence="2">Cytoplasm</location>
    </subcellularLocation>
    <subcellularLocation>
        <location evidence="1">Nucleus</location>
    </subcellularLocation>
</comment>
<dbReference type="FunFam" id="3.40.50.1460:FF:000008">
    <property type="entry name" value="caspase-8 isoform X1"/>
    <property type="match status" value="1"/>
</dbReference>
<dbReference type="SUPFAM" id="SSF52129">
    <property type="entry name" value="Caspase-like"/>
    <property type="match status" value="1"/>
</dbReference>
<evidence type="ECO:0000256" key="5">
    <source>
        <dbReference type="ARBA" id="ARBA00022553"/>
    </source>
</evidence>
<organism evidence="20 21">
    <name type="scientific">Coilia grayii</name>
    <name type="common">Gray's grenadier anchovy</name>
    <dbReference type="NCBI Taxonomy" id="363190"/>
    <lineage>
        <taxon>Eukaryota</taxon>
        <taxon>Metazoa</taxon>
        <taxon>Chordata</taxon>
        <taxon>Craniata</taxon>
        <taxon>Vertebrata</taxon>
        <taxon>Euteleostomi</taxon>
        <taxon>Actinopterygii</taxon>
        <taxon>Neopterygii</taxon>
        <taxon>Teleostei</taxon>
        <taxon>Clupei</taxon>
        <taxon>Clupeiformes</taxon>
        <taxon>Clupeoidei</taxon>
        <taxon>Engraulidae</taxon>
        <taxon>Coilinae</taxon>
        <taxon>Coilia</taxon>
    </lineage>
</organism>
<keyword evidence="10" id="KW-0788">Thiol protease</keyword>
<dbReference type="InterPro" id="IPR011600">
    <property type="entry name" value="Pept_C14_caspase"/>
</dbReference>
<dbReference type="PROSITE" id="PS50207">
    <property type="entry name" value="CASPASE_P10"/>
    <property type="match status" value="1"/>
</dbReference>
<gene>
    <name evidence="20" type="ORF">ACEWY4_001943</name>
</gene>
<evidence type="ECO:0000256" key="8">
    <source>
        <dbReference type="ARBA" id="ARBA00022737"/>
    </source>
</evidence>
<feature type="domain" description="Caspase family p10" evidence="18">
    <location>
        <begin position="365"/>
        <end position="454"/>
    </location>
</feature>
<evidence type="ECO:0000256" key="9">
    <source>
        <dbReference type="ARBA" id="ARBA00022801"/>
    </source>
</evidence>
<feature type="domain" description="Caspase family p20" evidence="19">
    <location>
        <begin position="212"/>
        <end position="339"/>
    </location>
</feature>
<dbReference type="PANTHER" id="PTHR48169">
    <property type="entry name" value="DED DOMAIN-CONTAINING PROTEIN"/>
    <property type="match status" value="1"/>
</dbReference>
<evidence type="ECO:0000256" key="12">
    <source>
        <dbReference type="ARBA" id="ARBA00023242"/>
    </source>
</evidence>
<reference evidence="20 21" key="1">
    <citation type="submission" date="2024-09" db="EMBL/GenBank/DDBJ databases">
        <title>A chromosome-level genome assembly of Gray's grenadier anchovy, Coilia grayii.</title>
        <authorList>
            <person name="Fu Z."/>
        </authorList>
    </citation>
    <scope>NUCLEOTIDE SEQUENCE [LARGE SCALE GENOMIC DNA]</scope>
    <source>
        <strain evidence="20">G4</strain>
        <tissue evidence="20">Muscle</tissue>
    </source>
</reference>
<keyword evidence="5" id="KW-0597">Phosphoprotein</keyword>
<evidence type="ECO:0000256" key="15">
    <source>
        <dbReference type="ARBA" id="ARBA00068172"/>
    </source>
</evidence>
<evidence type="ECO:0000256" key="11">
    <source>
        <dbReference type="ARBA" id="ARBA00023145"/>
    </source>
</evidence>
<dbReference type="PANTHER" id="PTHR48169:SF6">
    <property type="entry name" value="CASPASE-8-LIKE"/>
    <property type="match status" value="1"/>
</dbReference>
<accession>A0ABD1KUD2</accession>